<sequence length="165" mass="18702">MMMAMRKNNVDAPHIDEFDAKLLSLLTSQESYSSKDLAAKLDKPLSTVQRRIRILFENGYIKKKYEVDYLKLGCRKGLLDICLKDSDIECVAKKVSRISGVILVSVPLGHSDLSASFVYRTNEEVLRFIRQVKKMPEVQRVTWTEEVFSLSAARPVLVECLCSAA</sequence>
<reference evidence="1 2" key="1">
    <citation type="journal article" date="2014" name="Int. J. Syst. Evol. Microbiol.">
        <title>Nitrososphaera viennensis gen. nov., sp. nov., an aerobic and mesophilic, ammonia-oxidizing archaeon from soil and a member of the archaeal phylum Thaumarchaeota.</title>
        <authorList>
            <person name="Stieglmeier M."/>
            <person name="Klingl A."/>
            <person name="Alves R.J."/>
            <person name="Rittmann S.K."/>
            <person name="Melcher M."/>
            <person name="Leisch N."/>
            <person name="Schleper C."/>
        </authorList>
    </citation>
    <scope>NUCLEOTIDE SEQUENCE [LARGE SCALE GENOMIC DNA]</scope>
    <source>
        <strain evidence="1">EN76</strain>
    </source>
</reference>
<gene>
    <name evidence="1" type="ORF">NVIE_004490</name>
</gene>
<dbReference type="AlphaFoldDB" id="A0A060HD28"/>
<dbReference type="PANTHER" id="PTHR30154:SF34">
    <property type="entry name" value="TRANSCRIPTIONAL REGULATOR AZLB"/>
    <property type="match status" value="1"/>
</dbReference>
<protein>
    <recommendedName>
        <fullName evidence="3">Transcriptional regulator, AsnC family</fullName>
    </recommendedName>
</protein>
<dbReference type="GO" id="GO:0043565">
    <property type="term" value="F:sequence-specific DNA binding"/>
    <property type="evidence" value="ECO:0007669"/>
    <property type="project" value="TreeGrafter"/>
</dbReference>
<dbReference type="SMART" id="SM00344">
    <property type="entry name" value="HTH_ASNC"/>
    <property type="match status" value="1"/>
</dbReference>
<dbReference type="Gene3D" id="3.30.70.920">
    <property type="match status" value="1"/>
</dbReference>
<dbReference type="SUPFAM" id="SSF46785">
    <property type="entry name" value="Winged helix' DNA-binding domain"/>
    <property type="match status" value="1"/>
</dbReference>
<dbReference type="InterPro" id="IPR036388">
    <property type="entry name" value="WH-like_DNA-bd_sf"/>
</dbReference>
<dbReference type="GO" id="GO:0043200">
    <property type="term" value="P:response to amino acid"/>
    <property type="evidence" value="ECO:0007669"/>
    <property type="project" value="TreeGrafter"/>
</dbReference>
<evidence type="ECO:0008006" key="3">
    <source>
        <dbReference type="Google" id="ProtNLM"/>
    </source>
</evidence>
<accession>A0A060HD28</accession>
<dbReference type="Proteomes" id="UP000027093">
    <property type="component" value="Chromosome"/>
</dbReference>
<dbReference type="InterPro" id="IPR019888">
    <property type="entry name" value="Tscrpt_reg_AsnC-like"/>
</dbReference>
<dbReference type="Pfam" id="PF13412">
    <property type="entry name" value="HTH_24"/>
    <property type="match status" value="1"/>
</dbReference>
<evidence type="ECO:0000313" key="2">
    <source>
        <dbReference type="Proteomes" id="UP000027093"/>
    </source>
</evidence>
<name>A0A060HD28_9ARCH</name>
<keyword evidence="2" id="KW-1185">Reference proteome</keyword>
<dbReference type="Gene3D" id="1.10.10.10">
    <property type="entry name" value="Winged helix-like DNA-binding domain superfamily/Winged helix DNA-binding domain"/>
    <property type="match status" value="1"/>
</dbReference>
<dbReference type="KEGG" id="nvn:NVIE_004490"/>
<dbReference type="HOGENOM" id="CLU_126369_0_0_2"/>
<organism evidence="1 2">
    <name type="scientific">Nitrososphaera viennensis EN76</name>
    <dbReference type="NCBI Taxonomy" id="926571"/>
    <lineage>
        <taxon>Archaea</taxon>
        <taxon>Nitrososphaerota</taxon>
        <taxon>Nitrososphaeria</taxon>
        <taxon>Nitrososphaerales</taxon>
        <taxon>Nitrososphaeraceae</taxon>
        <taxon>Nitrososphaera</taxon>
    </lineage>
</organism>
<dbReference type="PANTHER" id="PTHR30154">
    <property type="entry name" value="LEUCINE-RESPONSIVE REGULATORY PROTEIN"/>
    <property type="match status" value="1"/>
</dbReference>
<dbReference type="InterPro" id="IPR036390">
    <property type="entry name" value="WH_DNA-bd_sf"/>
</dbReference>
<dbReference type="EMBL" id="CP007536">
    <property type="protein sequence ID" value="AIC14644.1"/>
    <property type="molecule type" value="Genomic_DNA"/>
</dbReference>
<proteinExistence type="predicted"/>
<evidence type="ECO:0000313" key="1">
    <source>
        <dbReference type="EMBL" id="AIC14644.1"/>
    </source>
</evidence>
<dbReference type="GO" id="GO:0005829">
    <property type="term" value="C:cytosol"/>
    <property type="evidence" value="ECO:0007669"/>
    <property type="project" value="TreeGrafter"/>
</dbReference>